<dbReference type="EMBL" id="JARBHB010000015">
    <property type="protein sequence ID" value="KAJ8867386.1"/>
    <property type="molecule type" value="Genomic_DNA"/>
</dbReference>
<evidence type="ECO:0000313" key="2">
    <source>
        <dbReference type="EMBL" id="KAJ8867386.1"/>
    </source>
</evidence>
<name>A0ABQ9G7B9_9NEOP</name>
<dbReference type="Proteomes" id="UP001159363">
    <property type="component" value="Chromosome 14"/>
</dbReference>
<gene>
    <name evidence="2" type="ORF">PR048_031187</name>
</gene>
<reference evidence="2 3" key="1">
    <citation type="submission" date="2023-02" db="EMBL/GenBank/DDBJ databases">
        <title>LHISI_Scaffold_Assembly.</title>
        <authorList>
            <person name="Stuart O.P."/>
            <person name="Cleave R."/>
            <person name="Magrath M.J.L."/>
            <person name="Mikheyev A.S."/>
        </authorList>
    </citation>
    <scope>NUCLEOTIDE SEQUENCE [LARGE SCALE GENOMIC DNA]</scope>
    <source>
        <strain evidence="2">Daus_M_001</strain>
        <tissue evidence="2">Leg muscle</tissue>
    </source>
</reference>
<accession>A0ABQ9G7B9</accession>
<protein>
    <submittedName>
        <fullName evidence="2">Uncharacterized protein</fullName>
    </submittedName>
</protein>
<feature type="compositionally biased region" description="Basic and acidic residues" evidence="1">
    <location>
        <begin position="652"/>
        <end position="671"/>
    </location>
</feature>
<proteinExistence type="predicted"/>
<organism evidence="2 3">
    <name type="scientific">Dryococelus australis</name>
    <dbReference type="NCBI Taxonomy" id="614101"/>
    <lineage>
        <taxon>Eukaryota</taxon>
        <taxon>Metazoa</taxon>
        <taxon>Ecdysozoa</taxon>
        <taxon>Arthropoda</taxon>
        <taxon>Hexapoda</taxon>
        <taxon>Insecta</taxon>
        <taxon>Pterygota</taxon>
        <taxon>Neoptera</taxon>
        <taxon>Polyneoptera</taxon>
        <taxon>Phasmatodea</taxon>
        <taxon>Verophasmatodea</taxon>
        <taxon>Anareolatae</taxon>
        <taxon>Phasmatidae</taxon>
        <taxon>Eurycanthinae</taxon>
        <taxon>Dryococelus</taxon>
    </lineage>
</organism>
<keyword evidence="3" id="KW-1185">Reference proteome</keyword>
<comment type="caution">
    <text evidence="2">The sequence shown here is derived from an EMBL/GenBank/DDBJ whole genome shotgun (WGS) entry which is preliminary data.</text>
</comment>
<sequence>MREITCGCRWMKFIADHVVQVESQKFDVKIAKSLPVLGTIFRSVIEHTKAHSAPNGGGIQTCETTPLNMGGWRLIHNLRGLHGLSDIFPPSLDFEFEKPHGRQNMYLSGSIMLGLSGKSYANQRLNGAYVTVSYLASSPRTTSQRQGSRGPTMAAYGDHTQGINDLLMLDLQCRDEIIPTVRHDFSVRPFPPPRLCTTITLELPDQLVSSIVDYDIGQIKRRVKNSINYSLNRTMASVVPSSGVLPQDYRKLVRPGYVGKTPILGGVASIFSNVGIVPDDDAGRQVFSGISLSPRPCIPALLHTHLSSPSSTLKTSMLRGTQISSLTHILLLLNSYSTIIPYEPTDAVKTTVEPITGLQGNKKQIPHCNVWGNTGAAANEQTSEARLYKEVCPLEASEQTPMAACTGVRYTGPPSCTTKQINFPSKTPNFQEIFGLPTTPSLLKRRNQTSLFWAAHAPRRAVLALLASTMLRSGAEPLKHQSAAHFSLPGLVAAARENMHGRQQLLSRHPRFFKVFLKRRVAGEITTGEVTSELRVASEVSKPRNQRELWVWACSVPRRRECSSKQGSLACGIQPRAQVVMLLKSLENRPQKPPATPPVVIHVKQPPGRWSPLQRHCELAYSSLRRLRRWRHNFRPFPGRVRQRVGGGKNTGLHESDMAREGSRERGVGTE</sequence>
<feature type="region of interest" description="Disordered" evidence="1">
    <location>
        <begin position="641"/>
        <end position="671"/>
    </location>
</feature>
<evidence type="ECO:0000256" key="1">
    <source>
        <dbReference type="SAM" id="MobiDB-lite"/>
    </source>
</evidence>
<evidence type="ECO:0000313" key="3">
    <source>
        <dbReference type="Proteomes" id="UP001159363"/>
    </source>
</evidence>